<dbReference type="Pfam" id="PF02759">
    <property type="entry name" value="RUN"/>
    <property type="match status" value="1"/>
</dbReference>
<dbReference type="InterPro" id="IPR047335">
    <property type="entry name" value="RUFY1-3"/>
</dbReference>
<evidence type="ECO:0000259" key="7">
    <source>
        <dbReference type="PROSITE" id="PS50178"/>
    </source>
</evidence>
<dbReference type="PANTHER" id="PTHR45956">
    <property type="entry name" value="RUN AND FYVE DOMAIN-CONTAINING PROTEIN 2-LIKE PROTEIN"/>
    <property type="match status" value="1"/>
</dbReference>
<dbReference type="GO" id="GO:0005737">
    <property type="term" value="C:cytoplasm"/>
    <property type="evidence" value="ECO:0007669"/>
    <property type="project" value="TreeGrafter"/>
</dbReference>
<reference evidence="9" key="1">
    <citation type="submission" date="2025-08" db="UniProtKB">
        <authorList>
            <consortium name="RefSeq"/>
        </authorList>
    </citation>
    <scope>IDENTIFICATION</scope>
    <source>
        <tissue evidence="9">Brain</tissue>
    </source>
</reference>
<gene>
    <name evidence="9" type="primary">RUFY2</name>
</gene>
<dbReference type="Pfam" id="PF01363">
    <property type="entry name" value="FYVE"/>
    <property type="match status" value="1"/>
</dbReference>
<dbReference type="FunFam" id="1.20.5.170:FF:000030">
    <property type="entry name" value="RUN and FYVE domain-containing protein 2 isoform X1"/>
    <property type="match status" value="1"/>
</dbReference>
<evidence type="ECO:0000256" key="4">
    <source>
        <dbReference type="ARBA" id="ARBA00023054"/>
    </source>
</evidence>
<dbReference type="OrthoDB" id="79871at2759"/>
<evidence type="ECO:0000313" key="8">
    <source>
        <dbReference type="Proteomes" id="UP000000715"/>
    </source>
</evidence>
<dbReference type="Gene3D" id="1.20.5.170">
    <property type="match status" value="1"/>
</dbReference>
<dbReference type="InterPro" id="IPR013083">
    <property type="entry name" value="Znf_RING/FYVE/PHD"/>
</dbReference>
<dbReference type="GeneID" id="101687800"/>
<evidence type="ECO:0000256" key="2">
    <source>
        <dbReference type="ARBA" id="ARBA00022771"/>
    </source>
</evidence>
<keyword evidence="8" id="KW-1185">Reference proteome</keyword>
<feature type="coiled-coil region" evidence="6">
    <location>
        <begin position="340"/>
        <end position="570"/>
    </location>
</feature>
<dbReference type="RefSeq" id="XP_012904061.1">
    <property type="nucleotide sequence ID" value="XM_013048607.2"/>
</dbReference>
<sequence>MNPAAAWMKTFARGSYPLAKPRAQPLGERSVVRPGPGLQLRTLAVSFALLFLLLPVRLDARRPGEGGLVSCGLQAGWPPAPLAAPGDLPGVLRPPGALWAAAGLLVDAVAAAARLKGAVGGAHGVPARDRATDAMVRKSFLSYNKTIWGPLELVEKLYPEAEEIGASVRDLPGLNEFYEYHALMMEEEGAVIVGLLVGLNVIDANLCVKGEDLDSQVGVIDFSMYLKNEEDIGNKERNVQIAAILDQKNYVEELNRQLNSTVSSLHSRVDSLEKSNTKLIEELAIAKNNIIKLQEENHQLRSENKLILMKTQQHLEVTKVDVETELQTYKHSRQGLDEMYNEARRQLRDESQLRQDVENELAVQVSMKHEIELAMKLLEKDIHEKQDTLIGLRQQLEEVKAINIEMYQKLQGSEDGLKEKNEIIARLEEKTNKITAAMRQLEQRLQQAEKAQMEAEDEDKKYLQECQSKSDNLQKQVSQKEKQLVQLETDLKIEKEWRQTLQEDLQKEKDALSHLRNETQQIIDLKKEFLNIQDENQQLKKIYHEQEQALQELGNKLSESKLKIEDIKEANKALQGLVWLKDKEATHCKLCETEFSLSKRKHHCRNCGEIFCNACSDNELPLPSSPKPVRVCDSCHALLIQRCSSNLP</sequence>
<feature type="domain" description="FYVE-type" evidence="7">
    <location>
        <begin position="582"/>
        <end position="640"/>
    </location>
</feature>
<evidence type="ECO:0000256" key="5">
    <source>
        <dbReference type="PROSITE-ProRule" id="PRU00091"/>
    </source>
</evidence>
<keyword evidence="3" id="KW-0862">Zinc</keyword>
<evidence type="ECO:0000256" key="1">
    <source>
        <dbReference type="ARBA" id="ARBA00022723"/>
    </source>
</evidence>
<dbReference type="Gene3D" id="1.20.58.900">
    <property type="match status" value="1"/>
</dbReference>
<dbReference type="InterPro" id="IPR000306">
    <property type="entry name" value="Znf_FYVE"/>
</dbReference>
<dbReference type="SMART" id="SM00064">
    <property type="entry name" value="FYVE"/>
    <property type="match status" value="1"/>
</dbReference>
<dbReference type="Gene3D" id="3.30.40.10">
    <property type="entry name" value="Zinc/RING finger domain, C3HC4 (zinc finger)"/>
    <property type="match status" value="1"/>
</dbReference>
<keyword evidence="1" id="KW-0479">Metal-binding</keyword>
<dbReference type="CTD" id="55680"/>
<organism evidence="8 9">
    <name type="scientific">Mustela putorius furo</name>
    <name type="common">European domestic ferret</name>
    <name type="synonym">Mustela furo</name>
    <dbReference type="NCBI Taxonomy" id="9669"/>
    <lineage>
        <taxon>Eukaryota</taxon>
        <taxon>Metazoa</taxon>
        <taxon>Chordata</taxon>
        <taxon>Craniata</taxon>
        <taxon>Vertebrata</taxon>
        <taxon>Euteleostomi</taxon>
        <taxon>Mammalia</taxon>
        <taxon>Eutheria</taxon>
        <taxon>Laurasiatheria</taxon>
        <taxon>Carnivora</taxon>
        <taxon>Caniformia</taxon>
        <taxon>Musteloidea</taxon>
        <taxon>Mustelidae</taxon>
        <taxon>Mustelinae</taxon>
        <taxon>Mustela</taxon>
    </lineage>
</organism>
<dbReference type="InterPro" id="IPR017455">
    <property type="entry name" value="Znf_FYVE-rel"/>
</dbReference>
<dbReference type="InterPro" id="IPR004012">
    <property type="entry name" value="Run_dom"/>
</dbReference>
<dbReference type="CDD" id="cd15759">
    <property type="entry name" value="FYVE_RUFY2"/>
    <property type="match status" value="1"/>
</dbReference>
<keyword evidence="2 5" id="KW-0863">Zinc-finger</keyword>
<keyword evidence="4 6" id="KW-0175">Coiled coil</keyword>
<feature type="coiled-coil region" evidence="6">
    <location>
        <begin position="269"/>
        <end position="303"/>
    </location>
</feature>
<dbReference type="Proteomes" id="UP000000715">
    <property type="component" value="Unplaced"/>
</dbReference>
<dbReference type="PROSITE" id="PS50178">
    <property type="entry name" value="ZF_FYVE"/>
    <property type="match status" value="1"/>
</dbReference>
<evidence type="ECO:0000256" key="3">
    <source>
        <dbReference type="ARBA" id="ARBA00022833"/>
    </source>
</evidence>
<dbReference type="InterPro" id="IPR047333">
    <property type="entry name" value="FYVE_RUFY2"/>
</dbReference>
<protein>
    <submittedName>
        <fullName evidence="9">RUN and FYVE domain-containing protein 2 isoform X7</fullName>
    </submittedName>
</protein>
<dbReference type="InterPro" id="IPR011011">
    <property type="entry name" value="Znf_FYVE_PHD"/>
</dbReference>
<dbReference type="PANTHER" id="PTHR45956:SF3">
    <property type="entry name" value="RUN AND FYVE DOMAIN-CONTAINING PROTEIN 2"/>
    <property type="match status" value="1"/>
</dbReference>
<dbReference type="InterPro" id="IPR037213">
    <property type="entry name" value="Run_dom_sf"/>
</dbReference>
<accession>A0A8U0NM11</accession>
<dbReference type="FunFam" id="3.30.40.10:FF:000046">
    <property type="entry name" value="RUN and FYVE domain containing 2"/>
    <property type="match status" value="1"/>
</dbReference>
<evidence type="ECO:0000256" key="6">
    <source>
        <dbReference type="SAM" id="Coils"/>
    </source>
</evidence>
<dbReference type="GO" id="GO:0008270">
    <property type="term" value="F:zinc ion binding"/>
    <property type="evidence" value="ECO:0007669"/>
    <property type="project" value="UniProtKB-KW"/>
</dbReference>
<name>A0A8U0NM11_MUSPF</name>
<evidence type="ECO:0000313" key="9">
    <source>
        <dbReference type="RefSeq" id="XP_012904061.1"/>
    </source>
</evidence>
<dbReference type="SUPFAM" id="SSF140741">
    <property type="entry name" value="RUN domain-like"/>
    <property type="match status" value="1"/>
</dbReference>
<dbReference type="AlphaFoldDB" id="A0A8U0NM11"/>
<dbReference type="SUPFAM" id="SSF57903">
    <property type="entry name" value="FYVE/PHD zinc finger"/>
    <property type="match status" value="1"/>
</dbReference>
<proteinExistence type="predicted"/>